<dbReference type="PANTHER" id="PTHR42852">
    <property type="entry name" value="THIOL:DISULFIDE INTERCHANGE PROTEIN DSBE"/>
    <property type="match status" value="1"/>
</dbReference>
<dbReference type="GO" id="GO:0016209">
    <property type="term" value="F:antioxidant activity"/>
    <property type="evidence" value="ECO:0007669"/>
    <property type="project" value="InterPro"/>
</dbReference>
<dbReference type="AlphaFoldDB" id="A0A7C1JAG5"/>
<dbReference type="EMBL" id="DSMG01000006">
    <property type="protein sequence ID" value="HDX29964.1"/>
    <property type="molecule type" value="Genomic_DNA"/>
</dbReference>
<dbReference type="Gene3D" id="3.40.30.10">
    <property type="entry name" value="Glutaredoxin"/>
    <property type="match status" value="1"/>
</dbReference>
<evidence type="ECO:0000313" key="2">
    <source>
        <dbReference type="EMBL" id="HDX29964.1"/>
    </source>
</evidence>
<feature type="domain" description="Thioredoxin" evidence="1">
    <location>
        <begin position="39"/>
        <end position="176"/>
    </location>
</feature>
<evidence type="ECO:0000259" key="1">
    <source>
        <dbReference type="PROSITE" id="PS51352"/>
    </source>
</evidence>
<dbReference type="SUPFAM" id="SSF52833">
    <property type="entry name" value="Thioredoxin-like"/>
    <property type="match status" value="1"/>
</dbReference>
<reference evidence="2" key="1">
    <citation type="journal article" date="2020" name="mSystems">
        <title>Genome- and Community-Level Interaction Insights into Carbon Utilization and Element Cycling Functions of Hydrothermarchaeota in Hydrothermal Sediment.</title>
        <authorList>
            <person name="Zhou Z."/>
            <person name="Liu Y."/>
            <person name="Xu W."/>
            <person name="Pan J."/>
            <person name="Luo Z.H."/>
            <person name="Li M."/>
        </authorList>
    </citation>
    <scope>NUCLEOTIDE SEQUENCE [LARGE SCALE GENOMIC DNA]</scope>
    <source>
        <strain evidence="2">SpSt-289</strain>
    </source>
</reference>
<protein>
    <submittedName>
        <fullName evidence="2">Redoxin domain-containing protein</fullName>
    </submittedName>
</protein>
<dbReference type="PANTHER" id="PTHR42852:SF13">
    <property type="entry name" value="PROTEIN DIPZ"/>
    <property type="match status" value="1"/>
</dbReference>
<proteinExistence type="predicted"/>
<organism evidence="2">
    <name type="scientific">Caldilinea aerophila</name>
    <dbReference type="NCBI Taxonomy" id="133453"/>
    <lineage>
        <taxon>Bacteria</taxon>
        <taxon>Bacillati</taxon>
        <taxon>Chloroflexota</taxon>
        <taxon>Caldilineae</taxon>
        <taxon>Caldilineales</taxon>
        <taxon>Caldilineaceae</taxon>
        <taxon>Caldilinea</taxon>
    </lineage>
</organism>
<dbReference type="InterPro" id="IPR013766">
    <property type="entry name" value="Thioredoxin_domain"/>
</dbReference>
<dbReference type="PROSITE" id="PS51352">
    <property type="entry name" value="THIOREDOXIN_2"/>
    <property type="match status" value="1"/>
</dbReference>
<comment type="caution">
    <text evidence="2">The sequence shown here is derived from an EMBL/GenBank/DDBJ whole genome shotgun (WGS) entry which is preliminary data.</text>
</comment>
<gene>
    <name evidence="2" type="ORF">ENQ20_00545</name>
</gene>
<dbReference type="InterPro" id="IPR050553">
    <property type="entry name" value="Thioredoxin_ResA/DsbE_sf"/>
</dbReference>
<sequence length="176" mass="19612">MNRWTIVFILLLFLGSGWVWWTQPETSAPAGVDLLAPQPAIGRPAPDFTLPTLDGGEFRLSDYRGKPVVLNFWATWCGPCQRELPAIQRAAEHYDGLVVFAAIDQAEPIERVQRFVEEAGLTVIVPLDGEQLVGERYGVRGLPTTYFIDETGIIRSIWMGEMNSIVLAEQIAGILR</sequence>
<dbReference type="CDD" id="cd02966">
    <property type="entry name" value="TlpA_like_family"/>
    <property type="match status" value="1"/>
</dbReference>
<dbReference type="GO" id="GO:0016491">
    <property type="term" value="F:oxidoreductase activity"/>
    <property type="evidence" value="ECO:0007669"/>
    <property type="project" value="InterPro"/>
</dbReference>
<dbReference type="InterPro" id="IPR036249">
    <property type="entry name" value="Thioredoxin-like_sf"/>
</dbReference>
<dbReference type="PROSITE" id="PS00194">
    <property type="entry name" value="THIOREDOXIN_1"/>
    <property type="match status" value="1"/>
</dbReference>
<dbReference type="InterPro" id="IPR000866">
    <property type="entry name" value="AhpC/TSA"/>
</dbReference>
<accession>A0A7C1JAG5</accession>
<dbReference type="InterPro" id="IPR017937">
    <property type="entry name" value="Thioredoxin_CS"/>
</dbReference>
<name>A0A7C1JAG5_9CHLR</name>
<dbReference type="Pfam" id="PF00578">
    <property type="entry name" value="AhpC-TSA"/>
    <property type="match status" value="1"/>
</dbReference>